<sequence length="196" mass="21384">MTTREQPQLVRTASTLPQFFQSVAYTCIISSSLAATLLSIWKLYAQERYLKSLQAREGITQTFLKRYSALLSILGSYYGSDRLGLGIARDEGEKGTPLLLDSLSHSLEGLSRVVHDLPGATPIASTSPSTILSEDVHDLSHSLSKGINKSKSEIMPAGRSTADNLPSHVESAIDLRTEIRSLKGLLLSRRNLAQSQ</sequence>
<evidence type="ECO:0000256" key="1">
    <source>
        <dbReference type="SAM" id="Phobius"/>
    </source>
</evidence>
<dbReference type="RefSeq" id="XP_009269498.1">
    <property type="nucleotide sequence ID" value="XM_009271223.1"/>
</dbReference>
<dbReference type="EMBL" id="KE007239">
    <property type="protein sequence ID" value="EOQ99763.1"/>
    <property type="molecule type" value="Genomic_DNA"/>
</dbReference>
<protein>
    <recommendedName>
        <fullName evidence="4">Peroxin-14</fullName>
    </recommendedName>
</protein>
<evidence type="ECO:0000313" key="3">
    <source>
        <dbReference type="Proteomes" id="UP000014064"/>
    </source>
</evidence>
<organism evidence="2 3">
    <name type="scientific">Wallemia ichthyophaga (strain EXF-994 / CBS 113033)</name>
    <dbReference type="NCBI Taxonomy" id="1299270"/>
    <lineage>
        <taxon>Eukaryota</taxon>
        <taxon>Fungi</taxon>
        <taxon>Dikarya</taxon>
        <taxon>Basidiomycota</taxon>
        <taxon>Wallemiomycotina</taxon>
        <taxon>Wallemiomycetes</taxon>
        <taxon>Wallemiales</taxon>
        <taxon>Wallemiaceae</taxon>
        <taxon>Wallemia</taxon>
    </lineage>
</organism>
<name>R9AC50_WALI9</name>
<keyword evidence="1" id="KW-0472">Membrane</keyword>
<reference evidence="3" key="1">
    <citation type="journal article" date="2013" name="BMC Genomics">
        <title>Genome and transcriptome sequencing of the halophilic fungus Wallemia ichthyophaga: haloadaptations present and absent.</title>
        <authorList>
            <person name="Zajc J."/>
            <person name="Liu Y."/>
            <person name="Dai W."/>
            <person name="Yang Z."/>
            <person name="Hu J."/>
            <person name="Gostincar C."/>
            <person name="Gunde-Cimerman N."/>
        </authorList>
    </citation>
    <scope>NUCLEOTIDE SEQUENCE [LARGE SCALE GENOMIC DNA]</scope>
    <source>
        <strain evidence="3">EXF-994 / CBS 113033</strain>
    </source>
</reference>
<dbReference type="AlphaFoldDB" id="R9AC50"/>
<feature type="transmembrane region" description="Helical" evidence="1">
    <location>
        <begin position="23"/>
        <end position="44"/>
    </location>
</feature>
<dbReference type="KEGG" id="wic:J056_001595"/>
<dbReference type="Proteomes" id="UP000014064">
    <property type="component" value="Unassembled WGS sequence"/>
</dbReference>
<keyword evidence="1" id="KW-0812">Transmembrane</keyword>
<dbReference type="OrthoDB" id="3358361at2759"/>
<keyword evidence="1" id="KW-1133">Transmembrane helix</keyword>
<proteinExistence type="predicted"/>
<evidence type="ECO:0008006" key="4">
    <source>
        <dbReference type="Google" id="ProtNLM"/>
    </source>
</evidence>
<accession>R9AC50</accession>
<gene>
    <name evidence="2" type="ORF">J056_001595</name>
</gene>
<dbReference type="HOGENOM" id="CLU_1391213_0_0_1"/>
<evidence type="ECO:0000313" key="2">
    <source>
        <dbReference type="EMBL" id="EOQ99763.1"/>
    </source>
</evidence>
<keyword evidence="3" id="KW-1185">Reference proteome</keyword>
<dbReference type="GeneID" id="20374547"/>